<dbReference type="GO" id="GO:0000123">
    <property type="term" value="C:histone acetyltransferase complex"/>
    <property type="evidence" value="ECO:0007669"/>
    <property type="project" value="TreeGrafter"/>
</dbReference>
<protein>
    <submittedName>
        <fullName evidence="7">Jade family PHD finger 2</fullName>
    </submittedName>
</protein>
<dbReference type="PANTHER" id="PTHR13793:SF84">
    <property type="entry name" value="E3 UBIQUITIN-PROTEIN LIGASE JADE-2"/>
    <property type="match status" value="1"/>
</dbReference>
<feature type="compositionally biased region" description="Low complexity" evidence="5">
    <location>
        <begin position="9"/>
        <end position="26"/>
    </location>
</feature>
<dbReference type="FunFam" id="3.30.40.10:FF:000030">
    <property type="entry name" value="Protein Jade-1 isoform 1"/>
    <property type="match status" value="1"/>
</dbReference>
<sequence>MEEKRRKYSISSDNSDTTDSHTTSTSRCSKIPNTKSPWSRQKEKKPSEVFRTDLITAMKIPDSFQLSPDEYYVLADPWRQEWEKGVQVPASAEAIPEPVVRIIPQLENSLSQVSPSSLPGSEISEATRTYLQGMSRYDLDELDACWLELVNMELKEMEKPELDEITLERVLEELETMCYENMNMCNVCVHQACYGILKVPIGSWLCRTCALGVQPKCLLCPKRGGALKPTRSGTKWVHVSCALWIPEVSIGCPEKMEPITKISHIPASRWALSCSLCKECTGTCIQCSMPACVTAFHVTCAFDHNLDMRTILADNDEVKFKSFCLEHSTGATKLPEEARTEPDQAQLDLEKVTLRKQKLQQLEEDFYELVKPSEVAENLDLSESLVDFVYQYWKLKRKANSNKPLLTPKTDEVDNLAQQEQDVLYRRLKLFMHLRQDLERVRNLCYMVTRREKMKHTICKLQEQIFHLQMKLIEKDLYPEQTGKKTRGKKSDPRRKGRDGRKNSPEKTEKRKSVNETVLGQLGLSTSFPIDGTFFNSWLAQSVQITAENMAMSEWSLNNAHHEDSTPGLSEELLQDEETLLSFMMDHSLRSPFRQSEATKKVKSRTRTNTKKKLPRSSPSAVGGGPPEGSEPWTNNASNLSDDPSKPFTLDSRPSKSEKGAAKLPTDQEEEEEMLRCAQTEPSPAAKVPDSIGSPKTIVRFKLPKESRGPRRSQPPKAEGAGGAPLRRFEADTDGYFSDAEMSDSDGESRGGRAQRGQLDAAGEDIVRMSILAS</sequence>
<feature type="compositionally biased region" description="Basic residues" evidence="5">
    <location>
        <begin position="484"/>
        <end position="499"/>
    </location>
</feature>
<evidence type="ECO:0000256" key="2">
    <source>
        <dbReference type="ARBA" id="ARBA00022737"/>
    </source>
</evidence>
<evidence type="ECO:0000256" key="4">
    <source>
        <dbReference type="ARBA" id="ARBA00022833"/>
    </source>
</evidence>
<evidence type="ECO:0000256" key="1">
    <source>
        <dbReference type="ARBA" id="ARBA00022723"/>
    </source>
</evidence>
<dbReference type="CDD" id="cd15705">
    <property type="entry name" value="ePHD_JADE2"/>
    <property type="match status" value="1"/>
</dbReference>
<dbReference type="Pfam" id="PF13832">
    <property type="entry name" value="zf-HC5HC2H_2"/>
    <property type="match status" value="1"/>
</dbReference>
<dbReference type="InterPro" id="IPR011011">
    <property type="entry name" value="Znf_FYVE_PHD"/>
</dbReference>
<evidence type="ECO:0000313" key="7">
    <source>
        <dbReference type="Ensembl" id="ENSCRFP00000021308.1"/>
    </source>
</evidence>
<dbReference type="InterPro" id="IPR039549">
    <property type="entry name" value="JADE2_ePHD"/>
</dbReference>
<accession>A0A8C3XHI3</accession>
<organism evidence="7 8">
    <name type="scientific">Cyanoderma ruficeps</name>
    <name type="common">rufous-capped babbler</name>
    <dbReference type="NCBI Taxonomy" id="181631"/>
    <lineage>
        <taxon>Eukaryota</taxon>
        <taxon>Metazoa</taxon>
        <taxon>Chordata</taxon>
        <taxon>Craniata</taxon>
        <taxon>Vertebrata</taxon>
        <taxon>Euteleostomi</taxon>
        <taxon>Archelosauria</taxon>
        <taxon>Archosauria</taxon>
        <taxon>Dinosauria</taxon>
        <taxon>Saurischia</taxon>
        <taxon>Theropoda</taxon>
        <taxon>Coelurosauria</taxon>
        <taxon>Aves</taxon>
        <taxon>Neognathae</taxon>
        <taxon>Neoaves</taxon>
        <taxon>Telluraves</taxon>
        <taxon>Australaves</taxon>
        <taxon>Passeriformes</taxon>
        <taxon>Sylvioidea</taxon>
        <taxon>Timaliidae</taxon>
        <taxon>Cyanoderma</taxon>
    </lineage>
</organism>
<evidence type="ECO:0000256" key="5">
    <source>
        <dbReference type="SAM" id="MobiDB-lite"/>
    </source>
</evidence>
<dbReference type="Pfam" id="PF10513">
    <property type="entry name" value="EPL1"/>
    <property type="match status" value="1"/>
</dbReference>
<feature type="compositionally biased region" description="Polar residues" evidence="5">
    <location>
        <begin position="27"/>
        <end position="39"/>
    </location>
</feature>
<reference evidence="7" key="2">
    <citation type="submission" date="2025-09" db="UniProtKB">
        <authorList>
            <consortium name="Ensembl"/>
        </authorList>
    </citation>
    <scope>IDENTIFICATION</scope>
</reference>
<keyword evidence="1" id="KW-0479">Metal-binding</keyword>
<keyword evidence="3" id="KW-0863">Zinc-finger</keyword>
<dbReference type="SUPFAM" id="SSF57903">
    <property type="entry name" value="FYVE/PHD zinc finger"/>
    <property type="match status" value="1"/>
</dbReference>
<feature type="domain" description="PHD-type" evidence="6">
    <location>
        <begin position="214"/>
        <end position="328"/>
    </location>
</feature>
<dbReference type="GO" id="GO:0008270">
    <property type="term" value="F:zinc ion binding"/>
    <property type="evidence" value="ECO:0007669"/>
    <property type="project" value="UniProtKB-KW"/>
</dbReference>
<evidence type="ECO:0000259" key="6">
    <source>
        <dbReference type="PROSITE" id="PS51805"/>
    </source>
</evidence>
<dbReference type="Gene3D" id="3.30.40.10">
    <property type="entry name" value="Zinc/RING finger domain, C3HC4 (zinc finger)"/>
    <property type="match status" value="2"/>
</dbReference>
<feature type="region of interest" description="Disordered" evidence="5">
    <location>
        <begin position="1"/>
        <end position="45"/>
    </location>
</feature>
<dbReference type="InterPro" id="IPR001965">
    <property type="entry name" value="Znf_PHD"/>
</dbReference>
<feature type="region of interest" description="Disordered" evidence="5">
    <location>
        <begin position="479"/>
        <end position="514"/>
    </location>
</feature>
<dbReference type="SMART" id="SM00249">
    <property type="entry name" value="PHD"/>
    <property type="match status" value="2"/>
</dbReference>
<dbReference type="InterPro" id="IPR034732">
    <property type="entry name" value="EPHD"/>
</dbReference>
<feature type="region of interest" description="Disordered" evidence="5">
    <location>
        <begin position="591"/>
        <end position="764"/>
    </location>
</feature>
<dbReference type="InterPro" id="IPR050701">
    <property type="entry name" value="Histone_Mod_Regulator"/>
</dbReference>
<proteinExistence type="predicted"/>
<reference evidence="7" key="1">
    <citation type="submission" date="2025-08" db="UniProtKB">
        <authorList>
            <consortium name="Ensembl"/>
        </authorList>
    </citation>
    <scope>IDENTIFICATION</scope>
</reference>
<evidence type="ECO:0000256" key="3">
    <source>
        <dbReference type="ARBA" id="ARBA00022771"/>
    </source>
</evidence>
<dbReference type="InterPro" id="IPR019787">
    <property type="entry name" value="Znf_PHD-finger"/>
</dbReference>
<dbReference type="PROSITE" id="PS51805">
    <property type="entry name" value="EPHD"/>
    <property type="match status" value="1"/>
</dbReference>
<keyword evidence="8" id="KW-1185">Reference proteome</keyword>
<dbReference type="AlphaFoldDB" id="A0A8C3XHI3"/>
<keyword evidence="4" id="KW-0862">Zinc</keyword>
<feature type="compositionally biased region" description="Basic and acidic residues" evidence="5">
    <location>
        <begin position="500"/>
        <end position="514"/>
    </location>
</feature>
<feature type="compositionally biased region" description="Polar residues" evidence="5">
    <location>
        <begin position="632"/>
        <end position="642"/>
    </location>
</feature>
<dbReference type="Proteomes" id="UP000694396">
    <property type="component" value="Unplaced"/>
</dbReference>
<feature type="compositionally biased region" description="Basic residues" evidence="5">
    <location>
        <begin position="601"/>
        <end position="615"/>
    </location>
</feature>
<keyword evidence="2" id="KW-0677">Repeat</keyword>
<dbReference type="Ensembl" id="ENSCRFT00000022025.1">
    <property type="protein sequence ID" value="ENSCRFP00000021308.1"/>
    <property type="gene ID" value="ENSCRFG00000015778.1"/>
</dbReference>
<evidence type="ECO:0000313" key="8">
    <source>
        <dbReference type="Proteomes" id="UP000694396"/>
    </source>
</evidence>
<dbReference type="InterPro" id="IPR013083">
    <property type="entry name" value="Znf_RING/FYVE/PHD"/>
</dbReference>
<name>A0A8C3XHI3_9PASS</name>
<dbReference type="PANTHER" id="PTHR13793">
    <property type="entry name" value="PHD FINGER PROTEINS"/>
    <property type="match status" value="1"/>
</dbReference>
<dbReference type="Pfam" id="PF13831">
    <property type="entry name" value="PHD_2"/>
    <property type="match status" value="1"/>
</dbReference>
<dbReference type="InterPro" id="IPR019542">
    <property type="entry name" value="Enhancer_polycomb-like_N"/>
</dbReference>
<dbReference type="GO" id="GO:0006357">
    <property type="term" value="P:regulation of transcription by RNA polymerase II"/>
    <property type="evidence" value="ECO:0007669"/>
    <property type="project" value="TreeGrafter"/>
</dbReference>